<gene>
    <name evidence="6" type="ORF">IMZ08_13430</name>
</gene>
<dbReference type="Proteomes" id="UP001516662">
    <property type="component" value="Unassembled WGS sequence"/>
</dbReference>
<evidence type="ECO:0000256" key="1">
    <source>
        <dbReference type="ARBA" id="ARBA00022448"/>
    </source>
</evidence>
<name>A0ABR9QKP0_9BACI</name>
<evidence type="ECO:0000256" key="4">
    <source>
        <dbReference type="ARBA" id="ARBA00022840"/>
    </source>
</evidence>
<dbReference type="SUPFAM" id="SSF52540">
    <property type="entry name" value="P-loop containing nucleoside triphosphate hydrolases"/>
    <property type="match status" value="2"/>
</dbReference>
<dbReference type="PANTHER" id="PTHR43790:SF9">
    <property type="entry name" value="GALACTOFURANOSE TRANSPORTER ATP-BINDING PROTEIN YTFR"/>
    <property type="match status" value="1"/>
</dbReference>
<proteinExistence type="predicted"/>
<dbReference type="PROSITE" id="PS00211">
    <property type="entry name" value="ABC_TRANSPORTER_1"/>
    <property type="match status" value="1"/>
</dbReference>
<keyword evidence="2" id="KW-0677">Repeat</keyword>
<sequence>MSVSQLHMNNISIEFPGVKALNNVNFTTSTGKVHALIGANGAGKSTLMKVLSGAYNHYSGQITLDGKPLSIQSPKDSQDYGIQIVYQEVDTALIPNLTVGENIMLNQTVNSMVKRLFVNWNELHNKATTILTKLKIKVSSRTLVSELTLAEKQMILIARAILTECKFLILDEPTAPLSQSETTELFRIVNELKANNVGIIFISHRLPEIFELCDEITIMRNGEFVSCESISHTSQNRVVEQMLGRKLEEQYPNHAITIGETILEVHNLSDTFKTKNLSICASAGEIVGIAGLVGAGKTELCKALFGSSKITSGKILLNGKEIKISSPFDAVKQGIVLVPEERRKEGILVEESVVTNLSVANLNKFTSFFSFINRAKEKAQAVELIKSLDIKTPSTETKVQHLSGGNQQKIAIGKWLITDADVYIFDEPTKGVDVGAKKDIFELISGLARRGKAVLYASSETSEIIGITNRVYVLYDGKVATELETSKTNEEEILFYAAGGTTHEGFSHSNYERKEKIL</sequence>
<protein>
    <submittedName>
        <fullName evidence="6">Sugar ABC transporter ATP-binding protein</fullName>
    </submittedName>
</protein>
<dbReference type="InterPro" id="IPR017871">
    <property type="entry name" value="ABC_transporter-like_CS"/>
</dbReference>
<dbReference type="CDD" id="cd03216">
    <property type="entry name" value="ABC_Carb_Monos_I"/>
    <property type="match status" value="1"/>
</dbReference>
<dbReference type="InterPro" id="IPR027417">
    <property type="entry name" value="P-loop_NTPase"/>
</dbReference>
<keyword evidence="7" id="KW-1185">Reference proteome</keyword>
<keyword evidence="1" id="KW-0813">Transport</keyword>
<feature type="domain" description="ABC transporter" evidence="5">
    <location>
        <begin position="257"/>
        <end position="501"/>
    </location>
</feature>
<feature type="domain" description="ABC transporter" evidence="5">
    <location>
        <begin position="6"/>
        <end position="246"/>
    </location>
</feature>
<evidence type="ECO:0000256" key="2">
    <source>
        <dbReference type="ARBA" id="ARBA00022737"/>
    </source>
</evidence>
<dbReference type="InterPro" id="IPR003593">
    <property type="entry name" value="AAA+_ATPase"/>
</dbReference>
<dbReference type="Gene3D" id="3.40.50.300">
    <property type="entry name" value="P-loop containing nucleotide triphosphate hydrolases"/>
    <property type="match status" value="2"/>
</dbReference>
<keyword evidence="3" id="KW-0547">Nucleotide-binding</keyword>
<dbReference type="RefSeq" id="WP_193537267.1">
    <property type="nucleotide sequence ID" value="NZ_JADCLJ010000020.1"/>
</dbReference>
<dbReference type="PANTHER" id="PTHR43790">
    <property type="entry name" value="CARBOHYDRATE TRANSPORT ATP-BINDING PROTEIN MG119-RELATED"/>
    <property type="match status" value="1"/>
</dbReference>
<comment type="caution">
    <text evidence="6">The sequence shown here is derived from an EMBL/GenBank/DDBJ whole genome shotgun (WGS) entry which is preliminary data.</text>
</comment>
<dbReference type="EMBL" id="JADCLJ010000020">
    <property type="protein sequence ID" value="MBE4909065.1"/>
    <property type="molecule type" value="Genomic_DNA"/>
</dbReference>
<dbReference type="GO" id="GO:0005524">
    <property type="term" value="F:ATP binding"/>
    <property type="evidence" value="ECO:0007669"/>
    <property type="project" value="UniProtKB-KW"/>
</dbReference>
<reference evidence="6 7" key="1">
    <citation type="submission" date="2020-10" db="EMBL/GenBank/DDBJ databases">
        <title>Bacillus sp. HD4P25, an endophyte from a halophyte.</title>
        <authorList>
            <person name="Sun J.-Q."/>
        </authorList>
    </citation>
    <scope>NUCLEOTIDE SEQUENCE [LARGE SCALE GENOMIC DNA]</scope>
    <source>
        <strain evidence="6 7">YIM 93174</strain>
    </source>
</reference>
<evidence type="ECO:0000256" key="3">
    <source>
        <dbReference type="ARBA" id="ARBA00022741"/>
    </source>
</evidence>
<dbReference type="InterPro" id="IPR050107">
    <property type="entry name" value="ABC_carbohydrate_import_ATPase"/>
</dbReference>
<dbReference type="SMART" id="SM00382">
    <property type="entry name" value="AAA"/>
    <property type="match status" value="2"/>
</dbReference>
<organism evidence="6 7">
    <name type="scientific">Litchfieldia luteola</name>
    <dbReference type="NCBI Taxonomy" id="682179"/>
    <lineage>
        <taxon>Bacteria</taxon>
        <taxon>Bacillati</taxon>
        <taxon>Bacillota</taxon>
        <taxon>Bacilli</taxon>
        <taxon>Bacillales</taxon>
        <taxon>Bacillaceae</taxon>
        <taxon>Litchfieldia</taxon>
    </lineage>
</organism>
<keyword evidence="4 6" id="KW-0067">ATP-binding</keyword>
<accession>A0ABR9QKP0</accession>
<dbReference type="CDD" id="cd03215">
    <property type="entry name" value="ABC_Carb_Monos_II"/>
    <property type="match status" value="1"/>
</dbReference>
<dbReference type="InterPro" id="IPR003439">
    <property type="entry name" value="ABC_transporter-like_ATP-bd"/>
</dbReference>
<evidence type="ECO:0000313" key="6">
    <source>
        <dbReference type="EMBL" id="MBE4909065.1"/>
    </source>
</evidence>
<evidence type="ECO:0000313" key="7">
    <source>
        <dbReference type="Proteomes" id="UP001516662"/>
    </source>
</evidence>
<evidence type="ECO:0000259" key="5">
    <source>
        <dbReference type="PROSITE" id="PS50893"/>
    </source>
</evidence>
<dbReference type="Pfam" id="PF00005">
    <property type="entry name" value="ABC_tran"/>
    <property type="match status" value="2"/>
</dbReference>
<dbReference type="PROSITE" id="PS50893">
    <property type="entry name" value="ABC_TRANSPORTER_2"/>
    <property type="match status" value="2"/>
</dbReference>